<evidence type="ECO:0000256" key="2">
    <source>
        <dbReference type="ARBA" id="ARBA00008417"/>
    </source>
</evidence>
<sequence length="459" mass="49352">MNRQQELENTSIGRLLLKYSIPAIIGMLVNALYNVVDRGFIGNIPDVGNAAMAGVVITMPIVTIILGFSMLIGIGTTAYISIKLGEHQREEAEKALGNGFIIATFMALILMVLGLIFAPHLLKLFGGNEETIPYGAQYINIFLVGTLFNVLGFCFTSIMRADGSPKMSSVCMVIGCVLNIILDYVFVFVIQMGIEGAALATIISQAVTAIIGLWHFTKGKSGLKLRKHYFKCDLSVIKNIVAIGMAPATMQMAISLVQVVMNNVLNRTGGQVAVAAMGVISAVTMLVLMPIFGINQGAQPIIGYNYGAKNYRRAKETSILSMIAATIILTIGCIIIEIMPGFFVRIFDGTGEIAPVAVPGIRIYVLTLPILAVSIMGSNYFQAIGKAKVATVLSLLRQVLVLIPVIYIASSIGGLTGAWCAQPISDVICTVIVGFVLIKEFRSYKENSHEVLLKSQTSE</sequence>
<dbReference type="Proteomes" id="UP000008467">
    <property type="component" value="Chromosome"/>
</dbReference>
<evidence type="ECO:0000256" key="10">
    <source>
        <dbReference type="SAM" id="Phobius"/>
    </source>
</evidence>
<protein>
    <recommendedName>
        <fullName evidence="3">Multidrug export protein MepA</fullName>
    </recommendedName>
</protein>
<feature type="transmembrane region" description="Helical" evidence="10">
    <location>
        <begin position="53"/>
        <end position="74"/>
    </location>
</feature>
<dbReference type="InterPro" id="IPR045070">
    <property type="entry name" value="MATE_MepA-like"/>
</dbReference>
<dbReference type="GO" id="GO:0005886">
    <property type="term" value="C:plasma membrane"/>
    <property type="evidence" value="ECO:0007669"/>
    <property type="project" value="UniProtKB-SubCell"/>
</dbReference>
<dbReference type="InterPro" id="IPR002528">
    <property type="entry name" value="MATE_fam"/>
</dbReference>
<organism evidence="11 12">
    <name type="scientific">Cellulosilyticum lentocellum (strain ATCC 49066 / DSM 5427 / NCIMB 11756 / RHM5)</name>
    <name type="common">Clostridium lentocellum</name>
    <dbReference type="NCBI Taxonomy" id="642492"/>
    <lineage>
        <taxon>Bacteria</taxon>
        <taxon>Bacillati</taxon>
        <taxon>Bacillota</taxon>
        <taxon>Clostridia</taxon>
        <taxon>Lachnospirales</taxon>
        <taxon>Cellulosilyticaceae</taxon>
        <taxon>Cellulosilyticum</taxon>
    </lineage>
</organism>
<dbReference type="STRING" id="642492.Clole_2995"/>
<feature type="transmembrane region" description="Helical" evidence="10">
    <location>
        <begin position="363"/>
        <end position="382"/>
    </location>
</feature>
<feature type="transmembrane region" description="Helical" evidence="10">
    <location>
        <begin position="389"/>
        <end position="410"/>
    </location>
</feature>
<evidence type="ECO:0000256" key="3">
    <source>
        <dbReference type="ARBA" id="ARBA00022106"/>
    </source>
</evidence>
<keyword evidence="6 10" id="KW-0812">Transmembrane</keyword>
<gene>
    <name evidence="11" type="ordered locus">Clole_2995</name>
</gene>
<dbReference type="NCBIfam" id="TIGR00797">
    <property type="entry name" value="matE"/>
    <property type="match status" value="1"/>
</dbReference>
<dbReference type="AlphaFoldDB" id="F2JMP1"/>
<name>F2JMP1_CELLD</name>
<feature type="transmembrane region" description="Helical" evidence="10">
    <location>
        <begin position="196"/>
        <end position="216"/>
    </location>
</feature>
<dbReference type="eggNOG" id="COG0534">
    <property type="taxonomic scope" value="Bacteria"/>
</dbReference>
<keyword evidence="7 10" id="KW-1133">Transmembrane helix</keyword>
<dbReference type="PANTHER" id="PTHR43823">
    <property type="entry name" value="SPORULATION PROTEIN YKVU"/>
    <property type="match status" value="1"/>
</dbReference>
<dbReference type="KEGG" id="cle:Clole_2995"/>
<comment type="subcellular location">
    <subcellularLocation>
        <location evidence="1">Cell membrane</location>
        <topology evidence="1">Multi-pass membrane protein</topology>
    </subcellularLocation>
</comment>
<feature type="transmembrane region" description="Helical" evidence="10">
    <location>
        <begin position="236"/>
        <end position="260"/>
    </location>
</feature>
<dbReference type="GO" id="GO:0042910">
    <property type="term" value="F:xenobiotic transmembrane transporter activity"/>
    <property type="evidence" value="ECO:0007669"/>
    <property type="project" value="InterPro"/>
</dbReference>
<feature type="transmembrane region" description="Helical" evidence="10">
    <location>
        <begin position="12"/>
        <end position="33"/>
    </location>
</feature>
<feature type="transmembrane region" description="Helical" evidence="10">
    <location>
        <begin position="95"/>
        <end position="118"/>
    </location>
</feature>
<dbReference type="PANTHER" id="PTHR43823:SF3">
    <property type="entry name" value="MULTIDRUG EXPORT PROTEIN MEPA"/>
    <property type="match status" value="1"/>
</dbReference>
<feature type="transmembrane region" description="Helical" evidence="10">
    <location>
        <begin position="170"/>
        <end position="190"/>
    </location>
</feature>
<evidence type="ECO:0000256" key="4">
    <source>
        <dbReference type="ARBA" id="ARBA00022448"/>
    </source>
</evidence>
<dbReference type="CDD" id="cd13143">
    <property type="entry name" value="MATE_MepA_like"/>
    <property type="match status" value="1"/>
</dbReference>
<dbReference type="GO" id="GO:0015297">
    <property type="term" value="F:antiporter activity"/>
    <property type="evidence" value="ECO:0007669"/>
    <property type="project" value="InterPro"/>
</dbReference>
<comment type="similarity">
    <text evidence="2">Belongs to the multi antimicrobial extrusion (MATE) (TC 2.A.66.1) family. MepA subfamily.</text>
</comment>
<reference evidence="11 12" key="1">
    <citation type="journal article" date="2011" name="J. Bacteriol.">
        <title>Complete genome sequence of the cellulose-degrading bacterium Cellulosilyticum lentocellum.</title>
        <authorList>
            <consortium name="US DOE Joint Genome Institute"/>
            <person name="Miller D.A."/>
            <person name="Suen G."/>
            <person name="Bruce D."/>
            <person name="Copeland A."/>
            <person name="Cheng J.F."/>
            <person name="Detter C."/>
            <person name="Goodwin L.A."/>
            <person name="Han C.S."/>
            <person name="Hauser L.J."/>
            <person name="Land M.L."/>
            <person name="Lapidus A."/>
            <person name="Lucas S."/>
            <person name="Meincke L."/>
            <person name="Pitluck S."/>
            <person name="Tapia R."/>
            <person name="Teshima H."/>
            <person name="Woyke T."/>
            <person name="Fox B.G."/>
            <person name="Angert E.R."/>
            <person name="Currie C.R."/>
        </authorList>
    </citation>
    <scope>NUCLEOTIDE SEQUENCE [LARGE SCALE GENOMIC DNA]</scope>
    <source>
        <strain evidence="12">ATCC 49066 / DSM 5427 / NCIMB 11756 / RHM5</strain>
    </source>
</reference>
<dbReference type="InterPro" id="IPR051327">
    <property type="entry name" value="MATE_MepA_subfamily"/>
</dbReference>
<evidence type="ECO:0000256" key="8">
    <source>
        <dbReference type="ARBA" id="ARBA00023136"/>
    </source>
</evidence>
<evidence type="ECO:0000313" key="11">
    <source>
        <dbReference type="EMBL" id="ADZ84692.1"/>
    </source>
</evidence>
<dbReference type="InterPro" id="IPR048279">
    <property type="entry name" value="MdtK-like"/>
</dbReference>
<dbReference type="EMBL" id="CP002582">
    <property type="protein sequence ID" value="ADZ84692.1"/>
    <property type="molecule type" value="Genomic_DNA"/>
</dbReference>
<dbReference type="GO" id="GO:0046677">
    <property type="term" value="P:response to antibiotic"/>
    <property type="evidence" value="ECO:0007669"/>
    <property type="project" value="UniProtKB-KW"/>
</dbReference>
<feature type="transmembrane region" description="Helical" evidence="10">
    <location>
        <begin position="416"/>
        <end position="438"/>
    </location>
</feature>
<evidence type="ECO:0000256" key="5">
    <source>
        <dbReference type="ARBA" id="ARBA00022475"/>
    </source>
</evidence>
<keyword evidence="5" id="KW-1003">Cell membrane</keyword>
<evidence type="ECO:0000256" key="7">
    <source>
        <dbReference type="ARBA" id="ARBA00022989"/>
    </source>
</evidence>
<evidence type="ECO:0000256" key="6">
    <source>
        <dbReference type="ARBA" id="ARBA00022692"/>
    </source>
</evidence>
<keyword evidence="9" id="KW-0046">Antibiotic resistance</keyword>
<proteinExistence type="inferred from homology"/>
<feature type="transmembrane region" description="Helical" evidence="10">
    <location>
        <begin position="319"/>
        <end position="343"/>
    </location>
</feature>
<evidence type="ECO:0000313" key="12">
    <source>
        <dbReference type="Proteomes" id="UP000008467"/>
    </source>
</evidence>
<feature type="transmembrane region" description="Helical" evidence="10">
    <location>
        <begin position="138"/>
        <end position="158"/>
    </location>
</feature>
<dbReference type="HOGENOM" id="CLU_012893_0_0_9"/>
<accession>F2JMP1</accession>
<feature type="transmembrane region" description="Helical" evidence="10">
    <location>
        <begin position="272"/>
        <end position="292"/>
    </location>
</feature>
<keyword evidence="4" id="KW-0813">Transport</keyword>
<dbReference type="PIRSF" id="PIRSF006603">
    <property type="entry name" value="DinF"/>
    <property type="match status" value="1"/>
</dbReference>
<keyword evidence="8 10" id="KW-0472">Membrane</keyword>
<evidence type="ECO:0000256" key="1">
    <source>
        <dbReference type="ARBA" id="ARBA00004651"/>
    </source>
</evidence>
<dbReference type="RefSeq" id="WP_013657972.1">
    <property type="nucleotide sequence ID" value="NC_015275.1"/>
</dbReference>
<evidence type="ECO:0000256" key="9">
    <source>
        <dbReference type="ARBA" id="ARBA00023251"/>
    </source>
</evidence>
<dbReference type="Pfam" id="PF01554">
    <property type="entry name" value="MatE"/>
    <property type="match status" value="2"/>
</dbReference>
<keyword evidence="12" id="KW-1185">Reference proteome</keyword>